<protein>
    <recommendedName>
        <fullName evidence="5">Lytic polysaccharide monooxygenase</fullName>
    </recommendedName>
</protein>
<comment type="caution">
    <text evidence="3">The sequence shown here is derived from an EMBL/GenBank/DDBJ whole genome shotgun (WGS) entry which is preliminary data.</text>
</comment>
<feature type="compositionally biased region" description="Basic residues" evidence="1">
    <location>
        <begin position="531"/>
        <end position="543"/>
    </location>
</feature>
<sequence length="543" mass="56011">MIHVNKFSTSTATAALLLFTSVQGHMVMRTPPSYNLYTGDTLLQVDPLDGVKYLYPCQNRYEAGNVTTVKAGDVQLVQFTGGAQHGGGSCQFSVSYDDPEKYNGSWNTSATFKTIYTIIGGCPAEFHDEANNLPTEGRPKDAQQRLNTDFCNNDSGVDCTREFLIPIPDFLPQGKATFAWTWFNKLGQREMYMNCAPVEITGGQPSPEKYESLPNIFIANIPKQKGIPGYDGCVTGGGAANVVNIPNPGKYGRIINQLKRPFSKPDPAPAGFNLCPKIDNDALPVFEDNPKTISKGGAAPTGGEEEEANSGTSASASGTVTGTGKPPAVSTTTTTSASAAAAGTETTVASISSASASASASASGDAKATDVDASGTFITAPSDGLASTATASATGGAESGSGGENSEGGKCEDANATETGAGAGEKTTIEVTKTMTVKVTVTANVPSDASASAGSGSGGDEGGSGEKKQCEKGQVAVCFGDDFFGLCDNGWAVPQKVSQGTRCENGSLVQSAVRREGGKRAESYAAGEGHARRHLTRRSGRPL</sequence>
<proteinExistence type="predicted"/>
<dbReference type="GeneID" id="87878745"/>
<evidence type="ECO:0008006" key="5">
    <source>
        <dbReference type="Google" id="ProtNLM"/>
    </source>
</evidence>
<dbReference type="EMBL" id="JAULSX010000002">
    <property type="protein sequence ID" value="KAK3497385.1"/>
    <property type="molecule type" value="Genomic_DNA"/>
</dbReference>
<evidence type="ECO:0000313" key="3">
    <source>
        <dbReference type="EMBL" id="KAK3497385.1"/>
    </source>
</evidence>
<dbReference type="RefSeq" id="XP_062695649.1">
    <property type="nucleotide sequence ID" value="XM_062841123.1"/>
</dbReference>
<keyword evidence="4" id="KW-1185">Reference proteome</keyword>
<accession>A0AAJ0IDT9</accession>
<evidence type="ECO:0000313" key="4">
    <source>
        <dbReference type="Proteomes" id="UP001285908"/>
    </source>
</evidence>
<dbReference type="PANTHER" id="PTHR36182:SF2">
    <property type="entry name" value="LYTIC POLYSACCHARIDE MONOOXYGENASE"/>
    <property type="match status" value="1"/>
</dbReference>
<feature type="compositionally biased region" description="Low complexity" evidence="1">
    <location>
        <begin position="309"/>
        <end position="342"/>
    </location>
</feature>
<reference evidence="3 4" key="1">
    <citation type="journal article" date="2023" name="Mol. Phylogenet. Evol.">
        <title>Genome-scale phylogeny and comparative genomics of the fungal order Sordariales.</title>
        <authorList>
            <person name="Hensen N."/>
            <person name="Bonometti L."/>
            <person name="Westerberg I."/>
            <person name="Brannstrom I.O."/>
            <person name="Guillou S."/>
            <person name="Cros-Aarteil S."/>
            <person name="Calhoun S."/>
            <person name="Haridas S."/>
            <person name="Kuo A."/>
            <person name="Mondo S."/>
            <person name="Pangilinan J."/>
            <person name="Riley R."/>
            <person name="LaButti K."/>
            <person name="Andreopoulos B."/>
            <person name="Lipzen A."/>
            <person name="Chen C."/>
            <person name="Yan M."/>
            <person name="Daum C."/>
            <person name="Ng V."/>
            <person name="Clum A."/>
            <person name="Steindorff A."/>
            <person name="Ohm R.A."/>
            <person name="Martin F."/>
            <person name="Silar P."/>
            <person name="Natvig D.O."/>
            <person name="Lalanne C."/>
            <person name="Gautier V."/>
            <person name="Ament-Velasquez S.L."/>
            <person name="Kruys A."/>
            <person name="Hutchinson M.I."/>
            <person name="Powell A.J."/>
            <person name="Barry K."/>
            <person name="Miller A.N."/>
            <person name="Grigoriev I.V."/>
            <person name="Debuchy R."/>
            <person name="Gladieux P."/>
            <person name="Hiltunen Thoren M."/>
            <person name="Johannesson H."/>
        </authorList>
    </citation>
    <scope>NUCLEOTIDE SEQUENCE [LARGE SCALE GENOMIC DNA]</scope>
    <source>
        <strain evidence="3 4">FGSC 10403</strain>
    </source>
</reference>
<feature type="region of interest" description="Disordered" evidence="1">
    <location>
        <begin position="514"/>
        <end position="543"/>
    </location>
</feature>
<dbReference type="Proteomes" id="UP001285908">
    <property type="component" value="Unassembled WGS sequence"/>
</dbReference>
<feature type="compositionally biased region" description="Low complexity" evidence="1">
    <location>
        <begin position="414"/>
        <end position="428"/>
    </location>
</feature>
<dbReference type="Gene3D" id="2.70.50.70">
    <property type="match status" value="1"/>
</dbReference>
<feature type="region of interest" description="Disordered" evidence="1">
    <location>
        <begin position="378"/>
        <end position="428"/>
    </location>
</feature>
<feature type="compositionally biased region" description="Gly residues" evidence="1">
    <location>
        <begin position="397"/>
        <end position="406"/>
    </location>
</feature>
<feature type="chain" id="PRO_5042478666" description="Lytic polysaccharide monooxygenase" evidence="2">
    <location>
        <begin position="25"/>
        <end position="543"/>
    </location>
</feature>
<keyword evidence="2" id="KW-0732">Signal</keyword>
<organism evidence="3 4">
    <name type="scientific">Neurospora hispaniola</name>
    <dbReference type="NCBI Taxonomy" id="588809"/>
    <lineage>
        <taxon>Eukaryota</taxon>
        <taxon>Fungi</taxon>
        <taxon>Dikarya</taxon>
        <taxon>Ascomycota</taxon>
        <taxon>Pezizomycotina</taxon>
        <taxon>Sordariomycetes</taxon>
        <taxon>Sordariomycetidae</taxon>
        <taxon>Sordariales</taxon>
        <taxon>Sordariaceae</taxon>
        <taxon>Neurospora</taxon>
    </lineage>
</organism>
<gene>
    <name evidence="3" type="ORF">B0T23DRAFT_451665</name>
</gene>
<feature type="region of interest" description="Disordered" evidence="1">
    <location>
        <begin position="447"/>
        <end position="467"/>
    </location>
</feature>
<feature type="signal peptide" evidence="2">
    <location>
        <begin position="1"/>
        <end position="24"/>
    </location>
</feature>
<dbReference type="PANTHER" id="PTHR36182">
    <property type="entry name" value="PROTEIN, PUTATIVE (AFU_ORTHOLOGUE AFUA_6G10930)-RELATED"/>
    <property type="match status" value="1"/>
</dbReference>
<feature type="region of interest" description="Disordered" evidence="1">
    <location>
        <begin position="283"/>
        <end position="342"/>
    </location>
</feature>
<feature type="compositionally biased region" description="Low complexity" evidence="1">
    <location>
        <begin position="386"/>
        <end position="396"/>
    </location>
</feature>
<evidence type="ECO:0000256" key="1">
    <source>
        <dbReference type="SAM" id="MobiDB-lite"/>
    </source>
</evidence>
<dbReference type="AlphaFoldDB" id="A0AAJ0IDT9"/>
<name>A0AAJ0IDT9_9PEZI</name>
<evidence type="ECO:0000256" key="2">
    <source>
        <dbReference type="SAM" id="SignalP"/>
    </source>
</evidence>